<proteinExistence type="predicted"/>
<dbReference type="AlphaFoldDB" id="A0A803M5H3"/>
<accession>A0A803M5H3</accession>
<name>A0A803M5H3_CHEQI</name>
<dbReference type="Proteomes" id="UP000596660">
    <property type="component" value="Unplaced"/>
</dbReference>
<keyword evidence="4" id="KW-1185">Reference proteome</keyword>
<sequence length="180" mass="20750">MLRWPGVSQDEEEDDLDHKEIQPENAHVLQQQQDSLASTKPKRNYKLVQKFESDKPLRYYGHVNLVEYALSVEDDEPVTAVKDKDSESWLVAMEEDMQSLHKNKTWEVVPLPVGTTAIGCKWVYKRKEDLSKLNKIRYKARLVAKGFAQKEGVDYNEIFSPVKHTSIRVLLSLVAHGDLD</sequence>
<dbReference type="InterPro" id="IPR013103">
    <property type="entry name" value="RVT_2"/>
</dbReference>
<evidence type="ECO:0000259" key="2">
    <source>
        <dbReference type="Pfam" id="PF07727"/>
    </source>
</evidence>
<reference evidence="3" key="2">
    <citation type="submission" date="2021-03" db="UniProtKB">
        <authorList>
            <consortium name="EnsemblPlants"/>
        </authorList>
    </citation>
    <scope>IDENTIFICATION</scope>
</reference>
<reference evidence="3" key="1">
    <citation type="journal article" date="2017" name="Nature">
        <title>The genome of Chenopodium quinoa.</title>
        <authorList>
            <person name="Jarvis D.E."/>
            <person name="Ho Y.S."/>
            <person name="Lightfoot D.J."/>
            <person name="Schmoeckel S.M."/>
            <person name="Li B."/>
            <person name="Borm T.J.A."/>
            <person name="Ohyanagi H."/>
            <person name="Mineta K."/>
            <person name="Michell C.T."/>
            <person name="Saber N."/>
            <person name="Kharbatia N.M."/>
            <person name="Rupper R.R."/>
            <person name="Sharp A.R."/>
            <person name="Dally N."/>
            <person name="Boughton B.A."/>
            <person name="Woo Y.H."/>
            <person name="Gao G."/>
            <person name="Schijlen E.G.W.M."/>
            <person name="Guo X."/>
            <person name="Momin A.A."/>
            <person name="Negrao S."/>
            <person name="Al-Babili S."/>
            <person name="Gehring C."/>
            <person name="Roessner U."/>
            <person name="Jung C."/>
            <person name="Murphy K."/>
            <person name="Arold S.T."/>
            <person name="Gojobori T."/>
            <person name="van der Linden C.G."/>
            <person name="van Loo E.N."/>
            <person name="Jellen E.N."/>
            <person name="Maughan P.J."/>
            <person name="Tester M."/>
        </authorList>
    </citation>
    <scope>NUCLEOTIDE SEQUENCE [LARGE SCALE GENOMIC DNA]</scope>
    <source>
        <strain evidence="3">cv. PI 614886</strain>
    </source>
</reference>
<organism evidence="3 4">
    <name type="scientific">Chenopodium quinoa</name>
    <name type="common">Quinoa</name>
    <dbReference type="NCBI Taxonomy" id="63459"/>
    <lineage>
        <taxon>Eukaryota</taxon>
        <taxon>Viridiplantae</taxon>
        <taxon>Streptophyta</taxon>
        <taxon>Embryophyta</taxon>
        <taxon>Tracheophyta</taxon>
        <taxon>Spermatophyta</taxon>
        <taxon>Magnoliopsida</taxon>
        <taxon>eudicotyledons</taxon>
        <taxon>Gunneridae</taxon>
        <taxon>Pentapetalae</taxon>
        <taxon>Caryophyllales</taxon>
        <taxon>Chenopodiaceae</taxon>
        <taxon>Chenopodioideae</taxon>
        <taxon>Atripliceae</taxon>
        <taxon>Chenopodium</taxon>
    </lineage>
</organism>
<protein>
    <recommendedName>
        <fullName evidence="2">Reverse transcriptase Ty1/copia-type domain-containing protein</fullName>
    </recommendedName>
</protein>
<feature type="domain" description="Reverse transcriptase Ty1/copia-type" evidence="2">
    <location>
        <begin position="103"/>
        <end position="176"/>
    </location>
</feature>
<evidence type="ECO:0000313" key="3">
    <source>
        <dbReference type="EnsemblPlants" id="AUR62023696-RA:cds"/>
    </source>
</evidence>
<dbReference type="Gramene" id="AUR62023696-RA">
    <property type="protein sequence ID" value="AUR62023696-RA:cds"/>
    <property type="gene ID" value="AUR62023696"/>
</dbReference>
<dbReference type="EnsemblPlants" id="AUR62023696-RA">
    <property type="protein sequence ID" value="AUR62023696-RA:cds"/>
    <property type="gene ID" value="AUR62023696"/>
</dbReference>
<evidence type="ECO:0000313" key="4">
    <source>
        <dbReference type="Proteomes" id="UP000596660"/>
    </source>
</evidence>
<dbReference type="Pfam" id="PF07727">
    <property type="entry name" value="RVT_2"/>
    <property type="match status" value="1"/>
</dbReference>
<feature type="region of interest" description="Disordered" evidence="1">
    <location>
        <begin position="1"/>
        <end position="41"/>
    </location>
</feature>
<dbReference type="OMA" id="WNGAMTE"/>
<evidence type="ECO:0000256" key="1">
    <source>
        <dbReference type="SAM" id="MobiDB-lite"/>
    </source>
</evidence>
<feature type="compositionally biased region" description="Polar residues" evidence="1">
    <location>
        <begin position="28"/>
        <end position="38"/>
    </location>
</feature>